<dbReference type="PRINTS" id="PR01217">
    <property type="entry name" value="PRICHEXTENSN"/>
</dbReference>
<feature type="chain" id="PRO_5043039695" description="Proline-rich protein" evidence="2">
    <location>
        <begin position="25"/>
        <end position="296"/>
    </location>
</feature>
<dbReference type="PANTHER" id="PTHR33935:SF22">
    <property type="entry name" value="OS10G0149400 PROTEIN"/>
    <property type="match status" value="1"/>
</dbReference>
<name>A0AAN8W6Y7_9MAGN</name>
<dbReference type="Pfam" id="PF01190">
    <property type="entry name" value="Pollen_Ole_e_1"/>
    <property type="match status" value="1"/>
</dbReference>
<feature type="signal peptide" evidence="2">
    <location>
        <begin position="1"/>
        <end position="24"/>
    </location>
</feature>
<dbReference type="PANTHER" id="PTHR33935">
    <property type="entry name" value="OS10G0148100 PROTEIN"/>
    <property type="match status" value="1"/>
</dbReference>
<reference evidence="3 4" key="1">
    <citation type="submission" date="2023-12" db="EMBL/GenBank/DDBJ databases">
        <title>A high-quality genome assembly for Dillenia turbinata (Dilleniales).</title>
        <authorList>
            <person name="Chanderbali A."/>
        </authorList>
    </citation>
    <scope>NUCLEOTIDE SEQUENCE [LARGE SCALE GENOMIC DNA]</scope>
    <source>
        <strain evidence="3">LSX21</strain>
        <tissue evidence="3">Leaf</tissue>
    </source>
</reference>
<feature type="region of interest" description="Disordered" evidence="1">
    <location>
        <begin position="220"/>
        <end position="263"/>
    </location>
</feature>
<sequence>MRELSGAHLGFWIVLLFTINFCYGDQNTIEVVGIGECADCAKSNIKASQAYSGLRVTIDCMLANGQVERRGVGELDEEGNFKVSLPQDLAKDGELKEECYAQLHSASATPCPAQDGIESSKIVFKSKTNDKQTFGLAGKLKFSPETCTSALLWHKKWPKLKLPPIPIYKKPLPHIPIYKKPLPHIPIYKKPLPHIPIYKKPLPPFKKPCPPVIPKPLPPPAPVYKPKPQPQPQPNPPPKPKPNPEPQPKPKPPVAEPPPFYKKPCPPLPKLPPFPPKYFHHHPKFGKWPPLPPFHP</sequence>
<evidence type="ECO:0000313" key="3">
    <source>
        <dbReference type="EMBL" id="KAK6946390.1"/>
    </source>
</evidence>
<proteinExistence type="predicted"/>
<comment type="caution">
    <text evidence="3">The sequence shown here is derived from an EMBL/GenBank/DDBJ whole genome shotgun (WGS) entry which is preliminary data.</text>
</comment>
<dbReference type="Proteomes" id="UP001370490">
    <property type="component" value="Unassembled WGS sequence"/>
</dbReference>
<gene>
    <name evidence="3" type="ORF">RJ641_013934</name>
</gene>
<dbReference type="AlphaFoldDB" id="A0AAN8W6Y7"/>
<evidence type="ECO:0000313" key="4">
    <source>
        <dbReference type="Proteomes" id="UP001370490"/>
    </source>
</evidence>
<keyword evidence="2" id="KW-0732">Signal</keyword>
<evidence type="ECO:0000256" key="1">
    <source>
        <dbReference type="SAM" id="MobiDB-lite"/>
    </source>
</evidence>
<dbReference type="EMBL" id="JBAMMX010000002">
    <property type="protein sequence ID" value="KAK6946390.1"/>
    <property type="molecule type" value="Genomic_DNA"/>
</dbReference>
<keyword evidence="4" id="KW-1185">Reference proteome</keyword>
<organism evidence="3 4">
    <name type="scientific">Dillenia turbinata</name>
    <dbReference type="NCBI Taxonomy" id="194707"/>
    <lineage>
        <taxon>Eukaryota</taxon>
        <taxon>Viridiplantae</taxon>
        <taxon>Streptophyta</taxon>
        <taxon>Embryophyta</taxon>
        <taxon>Tracheophyta</taxon>
        <taxon>Spermatophyta</taxon>
        <taxon>Magnoliopsida</taxon>
        <taxon>eudicotyledons</taxon>
        <taxon>Gunneridae</taxon>
        <taxon>Pentapetalae</taxon>
        <taxon>Dilleniales</taxon>
        <taxon>Dilleniaceae</taxon>
        <taxon>Dillenia</taxon>
    </lineage>
</organism>
<protein>
    <recommendedName>
        <fullName evidence="5">Proline-rich protein</fullName>
    </recommendedName>
</protein>
<evidence type="ECO:0008006" key="5">
    <source>
        <dbReference type="Google" id="ProtNLM"/>
    </source>
</evidence>
<evidence type="ECO:0000256" key="2">
    <source>
        <dbReference type="SAM" id="SignalP"/>
    </source>
</evidence>
<accession>A0AAN8W6Y7</accession>